<comment type="caution">
    <text evidence="2">The sequence shown here is derived from an EMBL/GenBank/DDBJ whole genome shotgun (WGS) entry which is preliminary data.</text>
</comment>
<accession>A0AA90K8U9</accession>
<evidence type="ECO:0000256" key="1">
    <source>
        <dbReference type="SAM" id="MobiDB-lite"/>
    </source>
</evidence>
<gene>
    <name evidence="2" type="ORF">POF50_011360</name>
</gene>
<dbReference type="EMBL" id="JABXJJ020000012">
    <property type="protein sequence ID" value="MDI5969927.1"/>
    <property type="molecule type" value="Genomic_DNA"/>
</dbReference>
<protein>
    <submittedName>
        <fullName evidence="2">Uncharacterized protein</fullName>
    </submittedName>
</protein>
<proteinExistence type="predicted"/>
<dbReference type="AlphaFoldDB" id="A0AA90K8U9"/>
<dbReference type="RefSeq" id="WP_271314703.1">
    <property type="nucleotide sequence ID" value="NZ_JABXJJ020000012.1"/>
</dbReference>
<sequence>MKESIRWPSFVLHKGETIRFTAVSNPDSVDLDDSFLSWFSIGAGELEIQDARASGEPTGETSTPQPPIG</sequence>
<name>A0AA90K8U9_9ACTN</name>
<organism evidence="2">
    <name type="scientific">Streptantibioticus silvisoli</name>
    <dbReference type="NCBI Taxonomy" id="2705255"/>
    <lineage>
        <taxon>Bacteria</taxon>
        <taxon>Bacillati</taxon>
        <taxon>Actinomycetota</taxon>
        <taxon>Actinomycetes</taxon>
        <taxon>Kitasatosporales</taxon>
        <taxon>Streptomycetaceae</taxon>
        <taxon>Streptantibioticus</taxon>
    </lineage>
</organism>
<evidence type="ECO:0000313" key="2">
    <source>
        <dbReference type="EMBL" id="MDI5969927.1"/>
    </source>
</evidence>
<reference evidence="2" key="1">
    <citation type="submission" date="2023-05" db="EMBL/GenBank/DDBJ databases">
        <title>Streptantibioticus silvisoli sp. nov., acidotolerant actinomycetes 1 from pine litter.</title>
        <authorList>
            <person name="Swiecimska M."/>
            <person name="Golinska P."/>
            <person name="Sangal V."/>
            <person name="Wachnowicz B."/>
            <person name="Goodfellow M."/>
        </authorList>
    </citation>
    <scope>NUCLEOTIDE SEQUENCE</scope>
    <source>
        <strain evidence="2">SL13</strain>
    </source>
</reference>
<feature type="region of interest" description="Disordered" evidence="1">
    <location>
        <begin position="49"/>
        <end position="69"/>
    </location>
</feature>